<evidence type="ECO:0000256" key="1">
    <source>
        <dbReference type="SAM" id="MobiDB-lite"/>
    </source>
</evidence>
<feature type="compositionally biased region" description="Polar residues" evidence="1">
    <location>
        <begin position="28"/>
        <end position="56"/>
    </location>
</feature>
<dbReference type="Proteomes" id="UP000182725">
    <property type="component" value="Unassembled WGS sequence"/>
</dbReference>
<sequence>MRSGIVTLAVGLTIVGSAAVGIHEVLPQGQNDPPTAQSATDTVTRVDSAPSEQDSLQLPPETVTVDTTSGNVLDAFDRARATGMQVTLISDKRYSVTVDPSMPMDSVTIVDARSGNVLDSLPMNNNGRIPR</sequence>
<evidence type="ECO:0000313" key="2">
    <source>
        <dbReference type="EMBL" id="SEF10987.1"/>
    </source>
</evidence>
<dbReference type="EMBL" id="FNTV01000002">
    <property type="protein sequence ID" value="SEF10987.1"/>
    <property type="molecule type" value="Genomic_DNA"/>
</dbReference>
<organism evidence="2 3">
    <name type="scientific">Arthrobacter alpinus</name>
    <dbReference type="NCBI Taxonomy" id="656366"/>
    <lineage>
        <taxon>Bacteria</taxon>
        <taxon>Bacillati</taxon>
        <taxon>Actinomycetota</taxon>
        <taxon>Actinomycetes</taxon>
        <taxon>Micrococcales</taxon>
        <taxon>Micrococcaceae</taxon>
        <taxon>Arthrobacter</taxon>
    </lineage>
</organism>
<gene>
    <name evidence="2" type="ORF">SAMN04489740_4057</name>
</gene>
<protein>
    <submittedName>
        <fullName evidence="2">Uncharacterized protein</fullName>
    </submittedName>
</protein>
<proteinExistence type="predicted"/>
<accession>A0A1H5PDA7</accession>
<name>A0A1H5PDA7_9MICC</name>
<dbReference type="RefSeq" id="WP_074713509.1">
    <property type="nucleotide sequence ID" value="NZ_FNTV01000002.1"/>
</dbReference>
<reference evidence="2 3" key="1">
    <citation type="submission" date="2016-10" db="EMBL/GenBank/DDBJ databases">
        <authorList>
            <person name="de Groot N.N."/>
        </authorList>
    </citation>
    <scope>NUCLEOTIDE SEQUENCE [LARGE SCALE GENOMIC DNA]</scope>
    <source>
        <strain evidence="2 3">DSM 22274</strain>
    </source>
</reference>
<dbReference type="AlphaFoldDB" id="A0A1H5PDA7"/>
<feature type="region of interest" description="Disordered" evidence="1">
    <location>
        <begin position="26"/>
        <end position="66"/>
    </location>
</feature>
<evidence type="ECO:0000313" key="3">
    <source>
        <dbReference type="Proteomes" id="UP000182725"/>
    </source>
</evidence>